<feature type="transmembrane region" description="Helical" evidence="3">
    <location>
        <begin position="428"/>
        <end position="457"/>
    </location>
</feature>
<feature type="transmembrane region" description="Helical" evidence="3">
    <location>
        <begin position="306"/>
        <end position="330"/>
    </location>
</feature>
<evidence type="ECO:0000313" key="4">
    <source>
        <dbReference type="EMBL" id="NFA60650.1"/>
    </source>
</evidence>
<dbReference type="AlphaFoldDB" id="A0A6M0T114"/>
<reference evidence="4 5" key="1">
    <citation type="submission" date="2019-02" db="EMBL/GenBank/DDBJ databases">
        <title>Genome sequencing of Clostridium botulinum clinical isolates.</title>
        <authorList>
            <person name="Brunt J."/>
            <person name="Van Vliet A.H.M."/>
            <person name="Stringer S.C."/>
            <person name="Grant K.A."/>
            <person name="Carter A.C."/>
            <person name="Peck M.W."/>
        </authorList>
    </citation>
    <scope>NUCLEOTIDE SEQUENCE [LARGE SCALE GENOMIC DNA]</scope>
    <source>
        <strain evidence="4 5">R1125/03</strain>
    </source>
</reference>
<feature type="transmembrane region" description="Helical" evidence="3">
    <location>
        <begin position="350"/>
        <end position="371"/>
    </location>
</feature>
<protein>
    <submittedName>
        <fullName evidence="4">Spore germination protein</fullName>
    </submittedName>
</protein>
<proteinExistence type="inferred from homology"/>
<dbReference type="InterPro" id="IPR050768">
    <property type="entry name" value="UPF0353/GerABKA_families"/>
</dbReference>
<comment type="caution">
    <text evidence="4">The sequence shown here is derived from an EMBL/GenBank/DDBJ whole genome shotgun (WGS) entry which is preliminary data.</text>
</comment>
<keyword evidence="2 3" id="KW-0472">Membrane</keyword>
<dbReference type="GO" id="GO:0009847">
    <property type="term" value="P:spore germination"/>
    <property type="evidence" value="ECO:0007669"/>
    <property type="project" value="InterPro"/>
</dbReference>
<sequence>MKETVRDEIYINIDKNIKYIKELLEGSSDIVFREFLIGNKKAFMVYIDGMSDKSLLNDYVLESLMLESEKLSNLDDIKNKILNKRDKWENKYIGDTIKNKILTVTDLSEQEELGKAIDLVLSGDTLLLIDGMDKAYVIATRSWPVRGIGEPDSETVIKGSRDGFTETIRFNTALIRRRIRDTRLKIESKKLGVRSKTDIVIMYIEDIVNEDVLNNLNNRLDKIKIDAILESGYVEQLIEDNKWSIFPTTKNTERPDVVASALYEGKVAILVDNSPFAIIVPTTLPSLFQSPDDYYQKWIYSSIIRIIRLFSIIIGVILPAMYVAVTSYHSAIIPTKLAYFIASSREGVPFPAYMEAIIMEISLTLLMESIVRLPKPVGSTIGIVGGLIIGQAAVSAGIVSPIMIIIVSITAITSFTAPSYEVSSSFRIIRFLLIIAASFLGLYGIVLGLIVVLVHLVRLKSFGIPYLSPIVNPSISDFKDMYIRAPIRFFKKRPDYMKTEDKIRQR</sequence>
<name>A0A6M0T114_CLOBO</name>
<feature type="transmembrane region" description="Helical" evidence="3">
    <location>
        <begin position="383"/>
        <end position="416"/>
    </location>
</feature>
<dbReference type="PIRSF" id="PIRSF005690">
    <property type="entry name" value="GerBA"/>
    <property type="match status" value="1"/>
</dbReference>
<dbReference type="InterPro" id="IPR004995">
    <property type="entry name" value="Spore_Ger"/>
</dbReference>
<evidence type="ECO:0000313" key="5">
    <source>
        <dbReference type="Proteomes" id="UP000473089"/>
    </source>
</evidence>
<keyword evidence="3" id="KW-1133">Transmembrane helix</keyword>
<evidence type="ECO:0000256" key="2">
    <source>
        <dbReference type="ARBA" id="ARBA00023136"/>
    </source>
</evidence>
<evidence type="ECO:0000256" key="3">
    <source>
        <dbReference type="SAM" id="Phobius"/>
    </source>
</evidence>
<keyword evidence="3" id="KW-0812">Transmembrane</keyword>
<evidence type="ECO:0000256" key="1">
    <source>
        <dbReference type="ARBA" id="ARBA00005278"/>
    </source>
</evidence>
<gene>
    <name evidence="4" type="ORF">EXM42_09670</name>
</gene>
<dbReference type="EMBL" id="SGJP01000017">
    <property type="protein sequence ID" value="NFA60650.1"/>
    <property type="molecule type" value="Genomic_DNA"/>
</dbReference>
<dbReference type="PANTHER" id="PTHR22550:SF5">
    <property type="entry name" value="LEUCINE ZIPPER PROTEIN 4"/>
    <property type="match status" value="1"/>
</dbReference>
<dbReference type="PANTHER" id="PTHR22550">
    <property type="entry name" value="SPORE GERMINATION PROTEIN"/>
    <property type="match status" value="1"/>
</dbReference>
<dbReference type="GO" id="GO:0016020">
    <property type="term" value="C:membrane"/>
    <property type="evidence" value="ECO:0007669"/>
    <property type="project" value="InterPro"/>
</dbReference>
<accession>A0A6M0T114</accession>
<dbReference type="Proteomes" id="UP000473089">
    <property type="component" value="Unassembled WGS sequence"/>
</dbReference>
<comment type="similarity">
    <text evidence="1">Belongs to the GerABKA family.</text>
</comment>
<dbReference type="Pfam" id="PF03323">
    <property type="entry name" value="GerA"/>
    <property type="match status" value="1"/>
</dbReference>
<organism evidence="4 5">
    <name type="scientific">Clostridium botulinum</name>
    <dbReference type="NCBI Taxonomy" id="1491"/>
    <lineage>
        <taxon>Bacteria</taxon>
        <taxon>Bacillati</taxon>
        <taxon>Bacillota</taxon>
        <taxon>Clostridia</taxon>
        <taxon>Eubacteriales</taxon>
        <taxon>Clostridiaceae</taxon>
        <taxon>Clostridium</taxon>
    </lineage>
</organism>